<evidence type="ECO:0000256" key="1">
    <source>
        <dbReference type="ARBA" id="ARBA00007430"/>
    </source>
</evidence>
<evidence type="ECO:0000259" key="2">
    <source>
        <dbReference type="Pfam" id="PF02719"/>
    </source>
</evidence>
<dbReference type="SUPFAM" id="SSF51735">
    <property type="entry name" value="NAD(P)-binding Rossmann-fold domains"/>
    <property type="match status" value="1"/>
</dbReference>
<evidence type="ECO:0000313" key="4">
    <source>
        <dbReference type="Proteomes" id="UP000009047"/>
    </source>
</evidence>
<dbReference type="RefSeq" id="WP_013257844.1">
    <property type="nucleotide sequence ID" value="NC_014365.1"/>
</dbReference>
<name>E1QFQ4_DESB2</name>
<dbReference type="NCBIfam" id="TIGR03589">
    <property type="entry name" value="PseB"/>
    <property type="match status" value="1"/>
</dbReference>
<dbReference type="Pfam" id="PF02719">
    <property type="entry name" value="Polysacc_synt_2"/>
    <property type="match status" value="1"/>
</dbReference>
<dbReference type="eggNOG" id="COG1086">
    <property type="taxonomic scope" value="Bacteria"/>
</dbReference>
<protein>
    <submittedName>
        <fullName evidence="3">UDP-N-acetylglucosamine 4,6-dehydratase</fullName>
    </submittedName>
</protein>
<dbReference type="PANTHER" id="PTHR43318">
    <property type="entry name" value="UDP-N-ACETYLGLUCOSAMINE 4,6-DEHYDRATASE"/>
    <property type="match status" value="1"/>
</dbReference>
<dbReference type="HOGENOM" id="CLU_013560_4_1_7"/>
<dbReference type="InterPro" id="IPR003869">
    <property type="entry name" value="Polysac_CapD-like"/>
</dbReference>
<dbReference type="KEGG" id="dbr:Deba_1022"/>
<dbReference type="Gene3D" id="3.40.50.720">
    <property type="entry name" value="NAD(P)-binding Rossmann-like Domain"/>
    <property type="match status" value="1"/>
</dbReference>
<dbReference type="CDD" id="cd05237">
    <property type="entry name" value="UDP_invert_4-6DH_SDR_e"/>
    <property type="match status" value="1"/>
</dbReference>
<dbReference type="OrthoDB" id="9769113at2"/>
<dbReference type="Proteomes" id="UP000009047">
    <property type="component" value="Chromosome"/>
</dbReference>
<dbReference type="InterPro" id="IPR051203">
    <property type="entry name" value="Polysaccharide_Synthase-Rel"/>
</dbReference>
<reference evidence="3 4" key="1">
    <citation type="journal article" date="2010" name="Stand. Genomic Sci.">
        <title>Complete genome sequence of Desulfarculus baarsii type strain (2st14).</title>
        <authorList>
            <person name="Sun H."/>
            <person name="Spring S."/>
            <person name="Lapidus A."/>
            <person name="Davenport K."/>
            <person name="Del Rio T.G."/>
            <person name="Tice H."/>
            <person name="Nolan M."/>
            <person name="Copeland A."/>
            <person name="Cheng J.F."/>
            <person name="Lucas S."/>
            <person name="Tapia R."/>
            <person name="Goodwin L."/>
            <person name="Pitluck S."/>
            <person name="Ivanova N."/>
            <person name="Pagani I."/>
            <person name="Mavromatis K."/>
            <person name="Ovchinnikova G."/>
            <person name="Pati A."/>
            <person name="Chen A."/>
            <person name="Palaniappan K."/>
            <person name="Hauser L."/>
            <person name="Chang Y.J."/>
            <person name="Jeffries C.D."/>
            <person name="Detter J.C."/>
            <person name="Han C."/>
            <person name="Rohde M."/>
            <person name="Brambilla E."/>
            <person name="Goker M."/>
            <person name="Woyke T."/>
            <person name="Bristow J."/>
            <person name="Eisen J.A."/>
            <person name="Markowitz V."/>
            <person name="Hugenholtz P."/>
            <person name="Kyrpides N.C."/>
            <person name="Klenk H.P."/>
            <person name="Land M."/>
        </authorList>
    </citation>
    <scope>NUCLEOTIDE SEQUENCE [LARGE SCALE GENOMIC DNA]</scope>
    <source>
        <strain evidence="4">ATCC 33931 / DSM 2075 / LMG 7858 / VKM B-1802 / 2st14</strain>
    </source>
</reference>
<feature type="domain" description="Polysaccharide biosynthesis protein CapD-like" evidence="2">
    <location>
        <begin position="7"/>
        <end position="281"/>
    </location>
</feature>
<dbReference type="InterPro" id="IPR036291">
    <property type="entry name" value="NAD(P)-bd_dom_sf"/>
</dbReference>
<dbReference type="STRING" id="644282.Deba_1022"/>
<evidence type="ECO:0000313" key="3">
    <source>
        <dbReference type="EMBL" id="ADK84390.1"/>
    </source>
</evidence>
<sequence>MFDDKTILITGGTGSFGRKCVQMMTERYRCRKIIVFSRDEFKQFEMANQMVGDRYACLRFFLGDVRDKDRLKRALGGVDYVIHAAAIKQVPAAEYNPFEAVRTNIVGAQNLIDAAIDMGVAKVMALSTDKAANPINLYGATKLCSDKLFVAGNAYVSQDRPTRFSVVRYGNVAGSRGSVIPLFLRKRAEGELPVTDVRMTRFWITLEHAVEFVFNSMAQMKGRELFVPKLPSMRILDLVEAVGPGCKVKVVGIRPGEKIHETLIPRDESFRTVEYPEHYVVYPSTPTAGGLPLDGGGRLVAEEFDYNSGDNPDCLTVEEIRRQVELLFPHGVQRPDEGY</sequence>
<dbReference type="PANTHER" id="PTHR43318:SF2">
    <property type="entry name" value="UDP-N-ACETYLGLUCOSAMINE 4,6-DEHYDRATASE (INVERTING)"/>
    <property type="match status" value="1"/>
</dbReference>
<dbReference type="InterPro" id="IPR020025">
    <property type="entry name" value="PseB"/>
</dbReference>
<organism evidence="3 4">
    <name type="scientific">Desulfarculus baarsii (strain ATCC 33931 / DSM 2075 / LMG 7858 / VKM B-1802 / 2st14)</name>
    <dbReference type="NCBI Taxonomy" id="644282"/>
    <lineage>
        <taxon>Bacteria</taxon>
        <taxon>Pseudomonadati</taxon>
        <taxon>Thermodesulfobacteriota</taxon>
        <taxon>Desulfarculia</taxon>
        <taxon>Desulfarculales</taxon>
        <taxon>Desulfarculaceae</taxon>
        <taxon>Desulfarculus</taxon>
    </lineage>
</organism>
<dbReference type="AlphaFoldDB" id="E1QFQ4"/>
<keyword evidence="4" id="KW-1185">Reference proteome</keyword>
<accession>E1QFQ4</accession>
<dbReference type="EMBL" id="CP002085">
    <property type="protein sequence ID" value="ADK84390.1"/>
    <property type="molecule type" value="Genomic_DNA"/>
</dbReference>
<proteinExistence type="inferred from homology"/>
<comment type="similarity">
    <text evidence="1">Belongs to the polysaccharide synthase family.</text>
</comment>
<gene>
    <name evidence="3" type="ordered locus">Deba_1022</name>
</gene>